<evidence type="ECO:0000256" key="1">
    <source>
        <dbReference type="SAM" id="MobiDB-lite"/>
    </source>
</evidence>
<keyword evidence="2" id="KW-0812">Transmembrane</keyword>
<evidence type="ECO:0000313" key="4">
    <source>
        <dbReference type="Proteomes" id="UP000000863"/>
    </source>
</evidence>
<gene>
    <name evidence="3" type="ORF">EhV181</name>
</gene>
<feature type="region of interest" description="Disordered" evidence="1">
    <location>
        <begin position="12"/>
        <end position="36"/>
    </location>
</feature>
<accession>Q4A2V3</accession>
<sequence length="213" mass="22636">MNVFLILSVISTPPSSSPSPPPSPPPSLPSPPMMPPTSSALSTGAIIGIAVGAAALVCVLFVCLYMYCRRKKSAQAEQMVDEEINMVEDARIASAIPPSRDGFPDAGRPNGWDDNRVSIKPVDPPVPEMADQPVSNAPVNRKKRPPPPKKAVVVGQEPPTLPSVVYEKPPPEPMGKKFANFPVTAVATLASIVINSKSASKEEEQTTALRPRK</sequence>
<feature type="compositionally biased region" description="Pro residues" evidence="1">
    <location>
        <begin position="15"/>
        <end position="35"/>
    </location>
</feature>
<dbReference type="Proteomes" id="UP000000863">
    <property type="component" value="Segment"/>
</dbReference>
<keyword evidence="4" id="KW-1185">Reference proteome</keyword>
<keyword evidence="2" id="KW-1133">Transmembrane helix</keyword>
<evidence type="ECO:0000313" key="3">
    <source>
        <dbReference type="EMBL" id="CAI65603.2"/>
    </source>
</evidence>
<dbReference type="KEGG" id="vg:3654819"/>
<organism evidence="3 4">
    <name type="scientific">Emiliania huxleyi virus 86 (isolate United Kingdom/English Channel/1999)</name>
    <name type="common">EhV-86</name>
    <dbReference type="NCBI Taxonomy" id="654925"/>
    <lineage>
        <taxon>Viruses</taxon>
        <taxon>Varidnaviria</taxon>
        <taxon>Bamfordvirae</taxon>
        <taxon>Nucleocytoviricota</taxon>
        <taxon>Megaviricetes</taxon>
        <taxon>Algavirales</taxon>
        <taxon>Phycodnaviridae</taxon>
        <taxon>Coccolithovirus</taxon>
        <taxon>Coccolithovirus huxleyi</taxon>
        <taxon>Emiliania huxleyi virus 86</taxon>
    </lineage>
</organism>
<protein>
    <submittedName>
        <fullName evidence="3">Putative membrane protein</fullName>
    </submittedName>
</protein>
<reference evidence="3 4" key="1">
    <citation type="journal article" date="2005" name="Science">
        <title>Complete genome sequence and lytic phase transcription profile of a Coccolithovirus.</title>
        <authorList>
            <person name="Wilson W.H."/>
            <person name="Schroeder D.C."/>
            <person name="Allen M.J."/>
            <person name="Holden M.T.G."/>
            <person name="Parkhill J."/>
            <person name="Barrell B.G."/>
            <person name="Churcher C."/>
            <person name="Hamlin N."/>
            <person name="Mungall K."/>
            <person name="Norbertczak H."/>
            <person name="Quail M.A."/>
            <person name="Price C."/>
            <person name="Rabbinowitsch E."/>
            <person name="Walker D."/>
            <person name="Craigon M."/>
            <person name="Roy D."/>
            <person name="Ghazal P."/>
        </authorList>
    </citation>
    <scope>NUCLEOTIDE SEQUENCE [LARGE SCALE GENOMIC DNA]</scope>
    <source>
        <strain evidence="4">Isolate United Kingdom/English Channel/1999</strain>
    </source>
</reference>
<feature type="transmembrane region" description="Helical" evidence="2">
    <location>
        <begin position="42"/>
        <end position="67"/>
    </location>
</feature>
<dbReference type="GeneID" id="3654819"/>
<name>Q4A2V3_EHV8U</name>
<feature type="region of interest" description="Disordered" evidence="1">
    <location>
        <begin position="96"/>
        <end position="168"/>
    </location>
</feature>
<dbReference type="EMBL" id="AJ890364">
    <property type="protein sequence ID" value="CAI65603.2"/>
    <property type="molecule type" value="Genomic_DNA"/>
</dbReference>
<organismHost>
    <name type="scientific">Emiliania huxleyi</name>
    <name type="common">Coccolithophore</name>
    <name type="synonym">Pontosphaera huxleyi</name>
    <dbReference type="NCBI Taxonomy" id="2903"/>
</organismHost>
<evidence type="ECO:0000256" key="2">
    <source>
        <dbReference type="SAM" id="Phobius"/>
    </source>
</evidence>
<keyword evidence="2" id="KW-0472">Membrane</keyword>
<proteinExistence type="predicted"/>
<dbReference type="RefSeq" id="YP_293934.2">
    <property type="nucleotide sequence ID" value="NC_007346.1"/>
</dbReference>